<reference evidence="3" key="1">
    <citation type="submission" date="2013-05" db="EMBL/GenBank/DDBJ databases">
        <title>Draft genome sequences of six wheat associated Fusarium spp. isolates.</title>
        <authorList>
            <person name="Moolhuijzen P.M."/>
            <person name="Manners J.M."/>
            <person name="Wilcox S."/>
            <person name="Bellgard M.I."/>
            <person name="Gardiner D.M."/>
        </authorList>
    </citation>
    <scope>NUCLEOTIDE SEQUENCE</scope>
    <source>
        <strain evidence="3">CS3487</strain>
        <strain evidence="3">CS3487</strain>
    </source>
</reference>
<feature type="region of interest" description="Disordered" evidence="2">
    <location>
        <begin position="465"/>
        <end position="492"/>
    </location>
</feature>
<protein>
    <submittedName>
        <fullName evidence="3">WGS project CBME000000000 data, contig CS3487_c001138</fullName>
    </submittedName>
</protein>
<sequence>MEGRTKRLGRRANIANEDQNPTAQEWAQSLLDRMAPITSSDLATLLGPPPESDEEWTDQDEAYIDRKWATSTEKKAQDKIEDKSHPMLLSLWKTCLRVFRTSPVDLISPLNNLRYSVMSDDDTSRHLYSKAFCTDLTSIMVHPFICGRQARLVIVLQFAAICRIDERELWKSTAKRRGACPALNETFRLMEKNANDGTSEPVKSLHDAARQSVLRVGEVPSNLSDLLHWLGQVISSTTRSVATVHDQIDYRMGMPVLPICITDLKNIQQAINTMQWNDEAYACTTAEALESYKSITRAQELPSSHDLKRVFGLAHKALMRALHREDRGSHFDEPLGDEPLGDVDARHASEPPIEGQLMEDDGDYSMNSSSQQISISDDVALASAIRSPSLGVGGDREFRRESPATTPGTEMILNAIMDMKVQFQVEMTTANAKLDAKLDAMSNEMKALRAELNAVSSEHRRLVEENGNLSQHQPASEPHNVDQTDNEQDPGQLDVSYEGMIEWMSD</sequence>
<proteinExistence type="predicted"/>
<accession>A0A096PD00</accession>
<feature type="coiled-coil region" evidence="1">
    <location>
        <begin position="431"/>
        <end position="465"/>
    </location>
</feature>
<feature type="compositionally biased region" description="Basic residues" evidence="2">
    <location>
        <begin position="1"/>
        <end position="10"/>
    </location>
</feature>
<gene>
    <name evidence="3" type="ORF">BN848_0073450</name>
</gene>
<evidence type="ECO:0000256" key="1">
    <source>
        <dbReference type="SAM" id="Coils"/>
    </source>
</evidence>
<dbReference type="EMBL" id="CBME010001132">
    <property type="protein sequence ID" value="CEG02889.1"/>
    <property type="molecule type" value="Genomic_DNA"/>
</dbReference>
<feature type="region of interest" description="Disordered" evidence="2">
    <location>
        <begin position="1"/>
        <end position="22"/>
    </location>
</feature>
<keyword evidence="1" id="KW-0175">Coiled coil</keyword>
<evidence type="ECO:0000313" key="3">
    <source>
        <dbReference type="EMBL" id="CEG02889.1"/>
    </source>
</evidence>
<comment type="caution">
    <text evidence="3">The sequence shown here is derived from an EMBL/GenBank/DDBJ whole genome shotgun (WGS) entry which is preliminary data.</text>
</comment>
<evidence type="ECO:0000256" key="2">
    <source>
        <dbReference type="SAM" id="MobiDB-lite"/>
    </source>
</evidence>
<name>A0A096PD00_FUSPS</name>
<dbReference type="AlphaFoldDB" id="A0A096PD00"/>
<organism evidence="3">
    <name type="scientific">Fusarium pseudograminearum CS3487</name>
    <dbReference type="NCBI Taxonomy" id="1318458"/>
    <lineage>
        <taxon>Eukaryota</taxon>
        <taxon>Fungi</taxon>
        <taxon>Dikarya</taxon>
        <taxon>Ascomycota</taxon>
        <taxon>Pezizomycotina</taxon>
        <taxon>Sordariomycetes</taxon>
        <taxon>Hypocreomycetidae</taxon>
        <taxon>Hypocreales</taxon>
        <taxon>Nectriaceae</taxon>
        <taxon>Fusarium</taxon>
    </lineage>
</organism>